<dbReference type="EMBL" id="AYZM01000178">
    <property type="protein sequence ID" value="KRN15583.1"/>
    <property type="molecule type" value="Genomic_DNA"/>
</dbReference>
<dbReference type="Pfam" id="PF00155">
    <property type="entry name" value="Aminotran_1_2"/>
    <property type="match status" value="1"/>
</dbReference>
<evidence type="ECO:0000256" key="9">
    <source>
        <dbReference type="ARBA" id="ARBA00048531"/>
    </source>
</evidence>
<evidence type="ECO:0000256" key="3">
    <source>
        <dbReference type="ARBA" id="ARBA00004953"/>
    </source>
</evidence>
<keyword evidence="6" id="KW-0663">Pyridoxal phosphate</keyword>
<proteinExistence type="predicted"/>
<dbReference type="RefSeq" id="WP_054734531.1">
    <property type="nucleotide sequence ID" value="NZ_AYZM01000178.1"/>
</dbReference>
<dbReference type="EC" id="4.1.1.81" evidence="4"/>
<dbReference type="NCBIfam" id="TIGR01140">
    <property type="entry name" value="L_thr_O3P_dcar"/>
    <property type="match status" value="1"/>
</dbReference>
<evidence type="ECO:0000313" key="12">
    <source>
        <dbReference type="Proteomes" id="UP000051442"/>
    </source>
</evidence>
<sequence>MIKVIHGGNREAIAQRTGLNAATLIDFSANINPLGLSPKLKTVLTESLDELVYYPNPQYPQLKAAISHYLNVSADDVFVGNGAVQMIFDTATALQSTHAVVLAPTFGEYERSLRRAGATVDHYRLRAENQFQIQLPELIQFLDQQPTVDLLCLCNPNNPSGQVLLPDEVQRLADYCRQHQIWLILDEAFMDFIDHDRLSYINRLSETDPVMIIRSATKFFAIPGLRLGFAVTKHPQLKQQLLEQAEPWSVNTLAARFGEHMYDDQAYIQATYAWLLAEKKALYEGLQTVSYLTVYPSSANYYLFKSGIPQLRERLWPKGLMIRDCSDYVGLDASYYRVAVRSHDDNQTLLAALHDLA</sequence>
<evidence type="ECO:0000256" key="1">
    <source>
        <dbReference type="ARBA" id="ARBA00001933"/>
    </source>
</evidence>
<dbReference type="Gene3D" id="3.40.640.10">
    <property type="entry name" value="Type I PLP-dependent aspartate aminotransferase-like (Major domain)"/>
    <property type="match status" value="1"/>
</dbReference>
<protein>
    <recommendedName>
        <fullName evidence="4">threonine-phosphate decarboxylase</fullName>
        <ecNumber evidence="4">4.1.1.81</ecNumber>
    </recommendedName>
    <alternativeName>
        <fullName evidence="8">L-threonine-O-3-phosphate decarboxylase</fullName>
    </alternativeName>
</protein>
<dbReference type="InterPro" id="IPR005860">
    <property type="entry name" value="CobD"/>
</dbReference>
<keyword evidence="12" id="KW-1185">Reference proteome</keyword>
<dbReference type="OrthoDB" id="9813612at2"/>
<comment type="function">
    <text evidence="2">Decarboxylates L-threonine-O-3-phosphate to yield (R)-1-amino-2-propanol O-2-phosphate, the precursor for the linkage between the nucleotide loop and the corrin ring in cobalamin.</text>
</comment>
<evidence type="ECO:0000256" key="7">
    <source>
        <dbReference type="ARBA" id="ARBA00023239"/>
    </source>
</evidence>
<dbReference type="CDD" id="cd00609">
    <property type="entry name" value="AAT_like"/>
    <property type="match status" value="1"/>
</dbReference>
<dbReference type="UniPathway" id="UPA00148"/>
<evidence type="ECO:0000256" key="8">
    <source>
        <dbReference type="ARBA" id="ARBA00029996"/>
    </source>
</evidence>
<evidence type="ECO:0000256" key="6">
    <source>
        <dbReference type="ARBA" id="ARBA00022898"/>
    </source>
</evidence>
<evidence type="ECO:0000313" key="11">
    <source>
        <dbReference type="EMBL" id="KRN15583.1"/>
    </source>
</evidence>
<comment type="caution">
    <text evidence="11">The sequence shown here is derived from an EMBL/GenBank/DDBJ whole genome shotgun (WGS) entry which is preliminary data.</text>
</comment>
<dbReference type="Gene3D" id="3.90.1150.10">
    <property type="entry name" value="Aspartate Aminotransferase, domain 1"/>
    <property type="match status" value="1"/>
</dbReference>
<dbReference type="AlphaFoldDB" id="A0A0R2EGN0"/>
<dbReference type="InterPro" id="IPR015422">
    <property type="entry name" value="PyrdxlP-dep_Trfase_small"/>
</dbReference>
<dbReference type="Proteomes" id="UP000051442">
    <property type="component" value="Unassembled WGS sequence"/>
</dbReference>
<comment type="cofactor">
    <cofactor evidence="1">
        <name>pyridoxal 5'-phosphate</name>
        <dbReference type="ChEBI" id="CHEBI:597326"/>
    </cofactor>
</comment>
<dbReference type="GO" id="GO:0030170">
    <property type="term" value="F:pyridoxal phosphate binding"/>
    <property type="evidence" value="ECO:0007669"/>
    <property type="project" value="InterPro"/>
</dbReference>
<evidence type="ECO:0000256" key="4">
    <source>
        <dbReference type="ARBA" id="ARBA00012285"/>
    </source>
</evidence>
<dbReference type="STRING" id="1423804.FD14_GL002927"/>
<dbReference type="GO" id="GO:0048472">
    <property type="term" value="F:threonine-phosphate decarboxylase activity"/>
    <property type="evidence" value="ECO:0007669"/>
    <property type="project" value="UniProtKB-EC"/>
</dbReference>
<dbReference type="PANTHER" id="PTHR42885">
    <property type="entry name" value="HISTIDINOL-PHOSPHATE AMINOTRANSFERASE-RELATED"/>
    <property type="match status" value="1"/>
</dbReference>
<name>A0A0R2EGN0_9LACO</name>
<keyword evidence="5" id="KW-0169">Cobalamin biosynthesis</keyword>
<gene>
    <name evidence="11" type="ORF">FD14_GL002927</name>
</gene>
<comment type="pathway">
    <text evidence="3">Cofactor biosynthesis; adenosylcobalamin biosynthesis.</text>
</comment>
<dbReference type="InterPro" id="IPR015424">
    <property type="entry name" value="PyrdxlP-dep_Trfase"/>
</dbReference>
<comment type="catalytic activity">
    <reaction evidence="9">
        <text>O-phospho-L-threonine + H(+) = (R)-1-aminopropan-2-yl phosphate + CO2</text>
        <dbReference type="Rhea" id="RHEA:11492"/>
        <dbReference type="ChEBI" id="CHEBI:15378"/>
        <dbReference type="ChEBI" id="CHEBI:16526"/>
        <dbReference type="ChEBI" id="CHEBI:58563"/>
        <dbReference type="ChEBI" id="CHEBI:58675"/>
        <dbReference type="EC" id="4.1.1.81"/>
    </reaction>
</comment>
<accession>A0A0R2EGN0</accession>
<dbReference type="InterPro" id="IPR004838">
    <property type="entry name" value="NHTrfase_class1_PyrdxlP-BS"/>
</dbReference>
<dbReference type="PANTHER" id="PTHR42885:SF1">
    <property type="entry name" value="THREONINE-PHOSPHATE DECARBOXYLASE"/>
    <property type="match status" value="1"/>
</dbReference>
<keyword evidence="7" id="KW-0456">Lyase</keyword>
<dbReference type="SUPFAM" id="SSF53383">
    <property type="entry name" value="PLP-dependent transferases"/>
    <property type="match status" value="1"/>
</dbReference>
<dbReference type="InterPro" id="IPR015421">
    <property type="entry name" value="PyrdxlP-dep_Trfase_major"/>
</dbReference>
<feature type="domain" description="Aminotransferase class I/classII large" evidence="10">
    <location>
        <begin position="24"/>
        <end position="352"/>
    </location>
</feature>
<evidence type="ECO:0000256" key="5">
    <source>
        <dbReference type="ARBA" id="ARBA00022573"/>
    </source>
</evidence>
<dbReference type="GO" id="GO:0009236">
    <property type="term" value="P:cobalamin biosynthetic process"/>
    <property type="evidence" value="ECO:0007669"/>
    <property type="project" value="UniProtKB-UniPathway"/>
</dbReference>
<evidence type="ECO:0000256" key="2">
    <source>
        <dbReference type="ARBA" id="ARBA00003444"/>
    </source>
</evidence>
<dbReference type="PATRIC" id="fig|1423804.4.peg.3149"/>
<reference evidence="11 12" key="1">
    <citation type="journal article" date="2015" name="Genome Announc.">
        <title>Expanding the biotechnology potential of lactobacilli through comparative genomics of 213 strains and associated genera.</title>
        <authorList>
            <person name="Sun Z."/>
            <person name="Harris H.M."/>
            <person name="McCann A."/>
            <person name="Guo C."/>
            <person name="Argimon S."/>
            <person name="Zhang W."/>
            <person name="Yang X."/>
            <person name="Jeffery I.B."/>
            <person name="Cooney J.C."/>
            <person name="Kagawa T.F."/>
            <person name="Liu W."/>
            <person name="Song Y."/>
            <person name="Salvetti E."/>
            <person name="Wrobel A."/>
            <person name="Rasinkangas P."/>
            <person name="Parkhill J."/>
            <person name="Rea M.C."/>
            <person name="O'Sullivan O."/>
            <person name="Ritari J."/>
            <person name="Douillard F.P."/>
            <person name="Paul Ross R."/>
            <person name="Yang R."/>
            <person name="Briner A.E."/>
            <person name="Felis G.E."/>
            <person name="de Vos W.M."/>
            <person name="Barrangou R."/>
            <person name="Klaenhammer T.R."/>
            <person name="Caufield P.W."/>
            <person name="Cui Y."/>
            <person name="Zhang H."/>
            <person name="O'Toole P.W."/>
        </authorList>
    </citation>
    <scope>NUCLEOTIDE SEQUENCE [LARGE SCALE GENOMIC DNA]</scope>
    <source>
        <strain evidence="11 12">DSM 23365</strain>
    </source>
</reference>
<evidence type="ECO:0000259" key="10">
    <source>
        <dbReference type="Pfam" id="PF00155"/>
    </source>
</evidence>
<dbReference type="PROSITE" id="PS00105">
    <property type="entry name" value="AA_TRANSFER_CLASS_1"/>
    <property type="match status" value="1"/>
</dbReference>
<organism evidence="11 12">
    <name type="scientific">Secundilactobacillus similis DSM 23365 = JCM 2765</name>
    <dbReference type="NCBI Taxonomy" id="1423804"/>
    <lineage>
        <taxon>Bacteria</taxon>
        <taxon>Bacillati</taxon>
        <taxon>Bacillota</taxon>
        <taxon>Bacilli</taxon>
        <taxon>Lactobacillales</taxon>
        <taxon>Lactobacillaceae</taxon>
        <taxon>Secundilactobacillus</taxon>
    </lineage>
</organism>
<dbReference type="InterPro" id="IPR004839">
    <property type="entry name" value="Aminotransferase_I/II_large"/>
</dbReference>